<dbReference type="EMBL" id="FQZH01000001">
    <property type="protein sequence ID" value="SHI86879.1"/>
    <property type="molecule type" value="Genomic_DNA"/>
</dbReference>
<dbReference type="RefSeq" id="WP_072782288.1">
    <property type="nucleotide sequence ID" value="NZ_FQZH01000001.1"/>
</dbReference>
<evidence type="ECO:0000313" key="1">
    <source>
        <dbReference type="EMBL" id="SHI86879.1"/>
    </source>
</evidence>
<accession>A0A1M6ENA9</accession>
<dbReference type="STRING" id="683124.SAMN05444337_0988"/>
<dbReference type="PROSITE" id="PS51257">
    <property type="entry name" value="PROKAR_LIPOPROTEIN"/>
    <property type="match status" value="1"/>
</dbReference>
<dbReference type="Proteomes" id="UP000184232">
    <property type="component" value="Unassembled WGS sequence"/>
</dbReference>
<sequence>MKKLFFAFLFIFFGCNIYSQNEYIIDKKGKKIIIDDGSTMMSAFYHGKTIKRTVRIYYKQNGIEKSIEFLDIKEAKYSNYKIDTFKYEDKDLPYFILIENQNLRLISFQNTNKFIHSYIIDENNNVIEDLTLNLYSNNKKLNEERAIVESKIRKHFGDCENVIKRLEKYKYNTMKNTYKSRLYGNNKDIQEKLENKNYETLMIFFDNPMYLNCK</sequence>
<dbReference type="OrthoDB" id="1377382at2"/>
<reference evidence="1 2" key="1">
    <citation type="submission" date="2016-11" db="EMBL/GenBank/DDBJ databases">
        <authorList>
            <person name="Jaros S."/>
            <person name="Januszkiewicz K."/>
            <person name="Wedrychowicz H."/>
        </authorList>
    </citation>
    <scope>NUCLEOTIDE SEQUENCE [LARGE SCALE GENOMIC DNA]</scope>
    <source>
        <strain evidence="1 2">DSM 22807</strain>
    </source>
</reference>
<evidence type="ECO:0000313" key="2">
    <source>
        <dbReference type="Proteomes" id="UP000184232"/>
    </source>
</evidence>
<protein>
    <recommendedName>
        <fullName evidence="3">Lipoprotein</fullName>
    </recommendedName>
</protein>
<organism evidence="1 2">
    <name type="scientific">Flavobacterium haoranii</name>
    <dbReference type="NCBI Taxonomy" id="683124"/>
    <lineage>
        <taxon>Bacteria</taxon>
        <taxon>Pseudomonadati</taxon>
        <taxon>Bacteroidota</taxon>
        <taxon>Flavobacteriia</taxon>
        <taxon>Flavobacteriales</taxon>
        <taxon>Flavobacteriaceae</taxon>
        <taxon>Flavobacterium</taxon>
    </lineage>
</organism>
<evidence type="ECO:0008006" key="3">
    <source>
        <dbReference type="Google" id="ProtNLM"/>
    </source>
</evidence>
<name>A0A1M6ENA9_9FLAO</name>
<proteinExistence type="predicted"/>
<dbReference type="AlphaFoldDB" id="A0A1M6ENA9"/>
<keyword evidence="2" id="KW-1185">Reference proteome</keyword>
<gene>
    <name evidence="1" type="ORF">SAMN05444337_0988</name>
</gene>